<dbReference type="InterPro" id="IPR003593">
    <property type="entry name" value="AAA+_ATPase"/>
</dbReference>
<dbReference type="SUPFAM" id="SSF52540">
    <property type="entry name" value="P-loop containing nucleoside triphosphate hydrolases"/>
    <property type="match status" value="1"/>
</dbReference>
<dbReference type="PANTHER" id="PTHR46411">
    <property type="entry name" value="FAMILY ATPASE, PUTATIVE-RELATED"/>
    <property type="match status" value="1"/>
</dbReference>
<dbReference type="SMART" id="SM00382">
    <property type="entry name" value="AAA"/>
    <property type="match status" value="1"/>
</dbReference>
<dbReference type="CDD" id="cd19481">
    <property type="entry name" value="RecA-like_protease"/>
    <property type="match status" value="1"/>
</dbReference>
<protein>
    <recommendedName>
        <fullName evidence="1">AAA+ ATPase domain-containing protein</fullName>
    </recommendedName>
</protein>
<keyword evidence="3" id="KW-1185">Reference proteome</keyword>
<feature type="domain" description="AAA+ ATPase" evidence="1">
    <location>
        <begin position="713"/>
        <end position="841"/>
    </location>
</feature>
<dbReference type="Proteomes" id="UP001295423">
    <property type="component" value="Unassembled WGS sequence"/>
</dbReference>
<comment type="caution">
    <text evidence="2">The sequence shown here is derived from an EMBL/GenBank/DDBJ whole genome shotgun (WGS) entry which is preliminary data.</text>
</comment>
<sequence>METETPEQGDTFAMQIDPSLMEGLRDLDPDDPNFQSQEAFEKLAMLKLPAGWKRNPAKTPPYIHEDGRVSWKNPAWEQIMAIAAAKTQQTSKTPDLTQTTMQDSGLIKKYRRMMSCGIAVNAIRNTARIDGMDPDAVTLALSTDNPLEQEINKPAAAVSSLDAHEQRYLKKYKRMLKSGVPSHGVATTIRMDGFEPSLVIDEQEACVLESPKFERLPQSTARKSHLTNKYQKMAKAGVSTKAIKSVMIREEGTVDESLLATLDDDTINDETPRYFSPTSDGGVEFHLDNATTGKESHLSLLVRKMALTVKRSGKNSIVHQGNKTKTLKVEGKDLYDALGGLRGVQVARDLYNRTCHNDSTHKVMSEQEICSKRKPLLELWSSLGIRAPTRPNGTVDISGLDDLVEFIEKSNENKLGAIKECVKDGMCDFDSLGELYRPGTRVVAKHVFASGVDMVCEVAWNRYEQGKTLFGVTRTFKVCFQFLVAVGKHFTLCEYVHGMENFEGRRSIQSSLDFVPLSSMNNNIKDVLATFRKRGEKYAKCATSQSFMAYEKGSFFAKSVGRKAASANNSALNTSGRVMVDTQGSYEAGHSLGIASNDMIITAIKYKYKEYMLHQRKMEQDAKSGLKQSNDHNLILFDDIPDDYLEMSWPAVIGFSFTSNSWGEVLVDGLSDIQFDETVFDSLVLPASRKRMVKALVRHSSDSFQDIIAGKGEGSVFLLYGPPGVGKTLTAEAISEMLHRPLYTVSLGQLGTTPSELETKLGEILDLCRRWDALILLDEADIFLEKRTSTGSLERNAMVSIMLRLVEYFKGVLFLTSNRVDTLDPAFKTRITLGLRYEQLNSDARLQVWKNLLGASGYAAKLGADKAIDIEELAKHQLNGREIKNAIRLAMALAQEDDEDLSQKLLLETIETLNDFNEKMNTAEAY</sequence>
<dbReference type="AlphaFoldDB" id="A0AAD2FSQ7"/>
<evidence type="ECO:0000313" key="3">
    <source>
        <dbReference type="Proteomes" id="UP001295423"/>
    </source>
</evidence>
<dbReference type="InterPro" id="IPR027417">
    <property type="entry name" value="P-loop_NTPase"/>
</dbReference>
<dbReference type="Gene3D" id="3.40.50.300">
    <property type="entry name" value="P-loop containing nucleotide triphosphate hydrolases"/>
    <property type="match status" value="1"/>
</dbReference>
<dbReference type="InterPro" id="IPR003959">
    <property type="entry name" value="ATPase_AAA_core"/>
</dbReference>
<proteinExistence type="predicted"/>
<name>A0AAD2FSQ7_9STRA</name>
<reference evidence="2" key="1">
    <citation type="submission" date="2023-08" db="EMBL/GenBank/DDBJ databases">
        <authorList>
            <person name="Audoor S."/>
            <person name="Bilcke G."/>
        </authorList>
    </citation>
    <scope>NUCLEOTIDE SEQUENCE</scope>
</reference>
<dbReference type="EMBL" id="CAKOGP040001803">
    <property type="protein sequence ID" value="CAJ1952298.1"/>
    <property type="molecule type" value="Genomic_DNA"/>
</dbReference>
<accession>A0AAD2FSQ7</accession>
<evidence type="ECO:0000259" key="1">
    <source>
        <dbReference type="SMART" id="SM00382"/>
    </source>
</evidence>
<dbReference type="GO" id="GO:0016887">
    <property type="term" value="F:ATP hydrolysis activity"/>
    <property type="evidence" value="ECO:0007669"/>
    <property type="project" value="InterPro"/>
</dbReference>
<dbReference type="GO" id="GO:0005524">
    <property type="term" value="F:ATP binding"/>
    <property type="evidence" value="ECO:0007669"/>
    <property type="project" value="InterPro"/>
</dbReference>
<organism evidence="2 3">
    <name type="scientific">Cylindrotheca closterium</name>
    <dbReference type="NCBI Taxonomy" id="2856"/>
    <lineage>
        <taxon>Eukaryota</taxon>
        <taxon>Sar</taxon>
        <taxon>Stramenopiles</taxon>
        <taxon>Ochrophyta</taxon>
        <taxon>Bacillariophyta</taxon>
        <taxon>Bacillariophyceae</taxon>
        <taxon>Bacillariophycidae</taxon>
        <taxon>Bacillariales</taxon>
        <taxon>Bacillariaceae</taxon>
        <taxon>Cylindrotheca</taxon>
    </lineage>
</organism>
<dbReference type="Pfam" id="PF00004">
    <property type="entry name" value="AAA"/>
    <property type="match status" value="1"/>
</dbReference>
<dbReference type="PANTHER" id="PTHR46411:SF3">
    <property type="entry name" value="AAA+ ATPASE DOMAIN-CONTAINING PROTEIN"/>
    <property type="match status" value="1"/>
</dbReference>
<gene>
    <name evidence="2" type="ORF">CYCCA115_LOCUS13482</name>
</gene>
<evidence type="ECO:0000313" key="2">
    <source>
        <dbReference type="EMBL" id="CAJ1952298.1"/>
    </source>
</evidence>